<keyword evidence="3" id="KW-1185">Reference proteome</keyword>
<evidence type="ECO:0000313" key="1">
    <source>
        <dbReference type="EMBL" id="CAF1700452.1"/>
    </source>
</evidence>
<gene>
    <name evidence="2" type="primary">BnaC03g21060D</name>
    <name evidence="1" type="ORF">DARMORV10_C03P24810.1</name>
    <name evidence="2" type="ORF">GSBRNA2T00079176001</name>
</gene>
<dbReference type="AlphaFoldDB" id="A0A078FNL5"/>
<dbReference type="EMBL" id="LK032043">
    <property type="protein sequence ID" value="CDY14489.1"/>
    <property type="molecule type" value="Genomic_DNA"/>
</dbReference>
<name>A0A078FNL5_BRANA</name>
<dbReference type="PaxDb" id="3708-A0A078FNL5"/>
<reference evidence="1" key="3">
    <citation type="submission" date="2021-01" db="EMBL/GenBank/DDBJ databases">
        <authorList>
            <consortium name="Genoscope - CEA"/>
            <person name="William W."/>
        </authorList>
    </citation>
    <scope>NUCLEOTIDE SEQUENCE</scope>
</reference>
<evidence type="ECO:0000313" key="3">
    <source>
        <dbReference type="Proteomes" id="UP000028999"/>
    </source>
</evidence>
<evidence type="ECO:0000313" key="2">
    <source>
        <dbReference type="EMBL" id="CDY14489.1"/>
    </source>
</evidence>
<proteinExistence type="predicted"/>
<dbReference type="Gramene" id="CDY14489">
    <property type="protein sequence ID" value="CDY14489"/>
    <property type="gene ID" value="GSBRNA2T00079176001"/>
</dbReference>
<accession>A0A078FNL5</accession>
<reference evidence="2" key="2">
    <citation type="submission" date="2014-06" db="EMBL/GenBank/DDBJ databases">
        <authorList>
            <person name="Genoscope - CEA"/>
        </authorList>
    </citation>
    <scope>NUCLEOTIDE SEQUENCE</scope>
</reference>
<reference evidence="2 3" key="1">
    <citation type="journal article" date="2014" name="Science">
        <title>Plant genetics. Early allopolyploid evolution in the post-Neolithic Brassica napus oilseed genome.</title>
        <authorList>
            <person name="Chalhoub B."/>
            <person name="Denoeud F."/>
            <person name="Liu S."/>
            <person name="Parkin I.A."/>
            <person name="Tang H."/>
            <person name="Wang X."/>
            <person name="Chiquet J."/>
            <person name="Belcram H."/>
            <person name="Tong C."/>
            <person name="Samans B."/>
            <person name="Correa M."/>
            <person name="Da Silva C."/>
            <person name="Just J."/>
            <person name="Falentin C."/>
            <person name="Koh C.S."/>
            <person name="Le Clainche I."/>
            <person name="Bernard M."/>
            <person name="Bento P."/>
            <person name="Noel B."/>
            <person name="Labadie K."/>
            <person name="Alberti A."/>
            <person name="Charles M."/>
            <person name="Arnaud D."/>
            <person name="Guo H."/>
            <person name="Daviaud C."/>
            <person name="Alamery S."/>
            <person name="Jabbari K."/>
            <person name="Zhao M."/>
            <person name="Edger P.P."/>
            <person name="Chelaifa H."/>
            <person name="Tack D."/>
            <person name="Lassalle G."/>
            <person name="Mestiri I."/>
            <person name="Schnel N."/>
            <person name="Le Paslier M.C."/>
            <person name="Fan G."/>
            <person name="Renault V."/>
            <person name="Bayer P.E."/>
            <person name="Golicz A.A."/>
            <person name="Manoli S."/>
            <person name="Lee T.H."/>
            <person name="Thi V.H."/>
            <person name="Chalabi S."/>
            <person name="Hu Q."/>
            <person name="Fan C."/>
            <person name="Tollenaere R."/>
            <person name="Lu Y."/>
            <person name="Battail C."/>
            <person name="Shen J."/>
            <person name="Sidebottom C.H."/>
            <person name="Wang X."/>
            <person name="Canaguier A."/>
            <person name="Chauveau A."/>
            <person name="Berard A."/>
            <person name="Deniot G."/>
            <person name="Guan M."/>
            <person name="Liu Z."/>
            <person name="Sun F."/>
            <person name="Lim Y.P."/>
            <person name="Lyons E."/>
            <person name="Town C.D."/>
            <person name="Bancroft I."/>
            <person name="Wang X."/>
            <person name="Meng J."/>
            <person name="Ma J."/>
            <person name="Pires J.C."/>
            <person name="King G.J."/>
            <person name="Brunel D."/>
            <person name="Delourme R."/>
            <person name="Renard M."/>
            <person name="Aury J.M."/>
            <person name="Adams K.L."/>
            <person name="Batley J."/>
            <person name="Snowdon R.J."/>
            <person name="Tost J."/>
            <person name="Edwards D."/>
            <person name="Zhou Y."/>
            <person name="Hua W."/>
            <person name="Sharpe A.G."/>
            <person name="Paterson A.H."/>
            <person name="Guan C."/>
            <person name="Wincker P."/>
        </authorList>
    </citation>
    <scope>NUCLEOTIDE SEQUENCE [LARGE SCALE GENOMIC DNA]</scope>
    <source>
        <strain evidence="3">cv. Darmor-bzh</strain>
    </source>
</reference>
<dbReference type="EMBL" id="HG994367">
    <property type="protein sequence ID" value="CAF1700452.1"/>
    <property type="molecule type" value="Genomic_DNA"/>
</dbReference>
<dbReference type="Proteomes" id="UP000028999">
    <property type="component" value="Unassembled WGS sequence"/>
</dbReference>
<dbReference type="Proteomes" id="UP001295469">
    <property type="component" value="Chromosome C03"/>
</dbReference>
<protein>
    <submittedName>
        <fullName evidence="1">(rape) hypothetical protein</fullName>
    </submittedName>
    <submittedName>
        <fullName evidence="2">BnaC03g21060D protein</fullName>
    </submittedName>
</protein>
<sequence>MTLGLLLAVEIVCFEESLDFSSFSTPLSSSWKHLLDILLKALSFKRPLYRVAGFRERQYCMRLIRTSHVLNVSVSIYLS</sequence>
<organism evidence="2 3">
    <name type="scientific">Brassica napus</name>
    <name type="common">Rape</name>
    <dbReference type="NCBI Taxonomy" id="3708"/>
    <lineage>
        <taxon>Eukaryota</taxon>
        <taxon>Viridiplantae</taxon>
        <taxon>Streptophyta</taxon>
        <taxon>Embryophyta</taxon>
        <taxon>Tracheophyta</taxon>
        <taxon>Spermatophyta</taxon>
        <taxon>Magnoliopsida</taxon>
        <taxon>eudicotyledons</taxon>
        <taxon>Gunneridae</taxon>
        <taxon>Pentapetalae</taxon>
        <taxon>rosids</taxon>
        <taxon>malvids</taxon>
        <taxon>Brassicales</taxon>
        <taxon>Brassicaceae</taxon>
        <taxon>Brassiceae</taxon>
        <taxon>Brassica</taxon>
    </lineage>
</organism>